<dbReference type="InterPro" id="IPR036061">
    <property type="entry name" value="CheW-like_dom_sf"/>
</dbReference>
<organism evidence="2 3">
    <name type="scientific">Aliidongia dinghuensis</name>
    <dbReference type="NCBI Taxonomy" id="1867774"/>
    <lineage>
        <taxon>Bacteria</taxon>
        <taxon>Pseudomonadati</taxon>
        <taxon>Pseudomonadota</taxon>
        <taxon>Alphaproteobacteria</taxon>
        <taxon>Rhodospirillales</taxon>
        <taxon>Dongiaceae</taxon>
        <taxon>Aliidongia</taxon>
    </lineage>
</organism>
<dbReference type="Gene3D" id="2.40.50.180">
    <property type="entry name" value="CheA-289, Domain 4"/>
    <property type="match status" value="1"/>
</dbReference>
<protein>
    <recommendedName>
        <fullName evidence="1">CheW-like domain-containing protein</fullName>
    </recommendedName>
</protein>
<proteinExistence type="predicted"/>
<keyword evidence="3" id="KW-1185">Reference proteome</keyword>
<sequence>MTDWEAIHRRLAQIEAALSRGSRRSAQAMRDVLRERAEVMARPIGTRRVADDQVEFLEFAVAGERYGIETAHVREVATISGVTRVPGVPAFIGGIAAVRGQILSVLDIARLFDLPPFDGPAAERLVVLEAPDMPVGVLATAIHGVRAEPPSEIETSLPTLGGGRAPYLLGVDRTGVAILDAAALLAAQEVIIGVDAAQ</sequence>
<accession>A0A8J3E4A3</accession>
<evidence type="ECO:0000313" key="3">
    <source>
        <dbReference type="Proteomes" id="UP000646365"/>
    </source>
</evidence>
<gene>
    <name evidence="2" type="ORF">GCM10011611_18160</name>
</gene>
<dbReference type="PANTHER" id="PTHR22617">
    <property type="entry name" value="CHEMOTAXIS SENSOR HISTIDINE KINASE-RELATED"/>
    <property type="match status" value="1"/>
</dbReference>
<dbReference type="GO" id="GO:0005829">
    <property type="term" value="C:cytosol"/>
    <property type="evidence" value="ECO:0007669"/>
    <property type="project" value="TreeGrafter"/>
</dbReference>
<dbReference type="Proteomes" id="UP000646365">
    <property type="component" value="Unassembled WGS sequence"/>
</dbReference>
<dbReference type="Gene3D" id="2.30.30.40">
    <property type="entry name" value="SH3 Domains"/>
    <property type="match status" value="1"/>
</dbReference>
<reference evidence="2" key="2">
    <citation type="submission" date="2020-09" db="EMBL/GenBank/DDBJ databases">
        <authorList>
            <person name="Sun Q."/>
            <person name="Zhou Y."/>
        </authorList>
    </citation>
    <scope>NUCLEOTIDE SEQUENCE</scope>
    <source>
        <strain evidence="2">CGMCC 1.15725</strain>
    </source>
</reference>
<dbReference type="Pfam" id="PF01584">
    <property type="entry name" value="CheW"/>
    <property type="match status" value="1"/>
</dbReference>
<dbReference type="GO" id="GO:0007165">
    <property type="term" value="P:signal transduction"/>
    <property type="evidence" value="ECO:0007669"/>
    <property type="project" value="InterPro"/>
</dbReference>
<dbReference type="EMBL" id="BMJQ01000004">
    <property type="protein sequence ID" value="GGF12858.1"/>
    <property type="molecule type" value="Genomic_DNA"/>
</dbReference>
<dbReference type="InterPro" id="IPR039315">
    <property type="entry name" value="CheW"/>
</dbReference>
<comment type="caution">
    <text evidence="2">The sequence shown here is derived from an EMBL/GenBank/DDBJ whole genome shotgun (WGS) entry which is preliminary data.</text>
</comment>
<dbReference type="RefSeq" id="WP_189044813.1">
    <property type="nucleotide sequence ID" value="NZ_BMJQ01000004.1"/>
</dbReference>
<dbReference type="SUPFAM" id="SSF50341">
    <property type="entry name" value="CheW-like"/>
    <property type="match status" value="1"/>
</dbReference>
<evidence type="ECO:0000259" key="1">
    <source>
        <dbReference type="PROSITE" id="PS50851"/>
    </source>
</evidence>
<dbReference type="SMART" id="SM00260">
    <property type="entry name" value="CheW"/>
    <property type="match status" value="1"/>
</dbReference>
<dbReference type="PROSITE" id="PS50851">
    <property type="entry name" value="CHEW"/>
    <property type="match status" value="1"/>
</dbReference>
<dbReference type="PANTHER" id="PTHR22617:SF23">
    <property type="entry name" value="CHEMOTAXIS PROTEIN CHEW"/>
    <property type="match status" value="1"/>
</dbReference>
<name>A0A8J3E4A3_9PROT</name>
<dbReference type="AlphaFoldDB" id="A0A8J3E4A3"/>
<evidence type="ECO:0000313" key="2">
    <source>
        <dbReference type="EMBL" id="GGF12858.1"/>
    </source>
</evidence>
<feature type="domain" description="CheW-like" evidence="1">
    <location>
        <begin position="53"/>
        <end position="190"/>
    </location>
</feature>
<reference evidence="2" key="1">
    <citation type="journal article" date="2014" name="Int. J. Syst. Evol. Microbiol.">
        <title>Complete genome sequence of Corynebacterium casei LMG S-19264T (=DSM 44701T), isolated from a smear-ripened cheese.</title>
        <authorList>
            <consortium name="US DOE Joint Genome Institute (JGI-PGF)"/>
            <person name="Walter F."/>
            <person name="Albersmeier A."/>
            <person name="Kalinowski J."/>
            <person name="Ruckert C."/>
        </authorList>
    </citation>
    <scope>NUCLEOTIDE SEQUENCE</scope>
    <source>
        <strain evidence="2">CGMCC 1.15725</strain>
    </source>
</reference>
<dbReference type="InterPro" id="IPR002545">
    <property type="entry name" value="CheW-lke_dom"/>
</dbReference>
<dbReference type="GO" id="GO:0006935">
    <property type="term" value="P:chemotaxis"/>
    <property type="evidence" value="ECO:0007669"/>
    <property type="project" value="InterPro"/>
</dbReference>